<keyword evidence="2" id="KW-1185">Reference proteome</keyword>
<dbReference type="STRING" id="584708.Apau_2044"/>
<gene>
    <name evidence="1" type="ORF">Apau_2044</name>
</gene>
<dbReference type="EMBL" id="CM001022">
    <property type="protein sequence ID" value="EFQ24455.1"/>
    <property type="molecule type" value="Genomic_DNA"/>
</dbReference>
<reference evidence="1 2" key="1">
    <citation type="journal article" date="2010" name="Stand. Genomic Sci.">
        <title>Non-contiguous finished genome sequence of Aminomonas paucivorans type strain (GLU-3).</title>
        <authorList>
            <person name="Pitluck S."/>
            <person name="Yasawong M."/>
            <person name="Held B."/>
            <person name="Lapidus A."/>
            <person name="Nolan M."/>
            <person name="Copeland A."/>
            <person name="Lucas S."/>
            <person name="Del Rio T.G."/>
            <person name="Tice H."/>
            <person name="Cheng J.F."/>
            <person name="Chertkov O."/>
            <person name="Goodwin L."/>
            <person name="Tapia R."/>
            <person name="Han C."/>
            <person name="Liolios K."/>
            <person name="Ivanova N."/>
            <person name="Mavromatis K."/>
            <person name="Ovchinnikova G."/>
            <person name="Pati A."/>
            <person name="Chen A."/>
            <person name="Palaniappan K."/>
            <person name="Land M."/>
            <person name="Hauser L."/>
            <person name="Chang Y.J."/>
            <person name="Jeffries C.D."/>
            <person name="Pukall R."/>
            <person name="Spring S."/>
            <person name="Rohde M."/>
            <person name="Sikorski J."/>
            <person name="Goker M."/>
            <person name="Woyke T."/>
            <person name="Bristow J."/>
            <person name="Eisen J.A."/>
            <person name="Markowitz V."/>
            <person name="Hugenholtz P."/>
            <person name="Kyrpides N.C."/>
            <person name="Klenk H.P."/>
        </authorList>
    </citation>
    <scope>NUCLEOTIDE SEQUENCE [LARGE SCALE GENOMIC DNA]</scope>
    <source>
        <strain evidence="1 2">DSM 12260</strain>
    </source>
</reference>
<evidence type="ECO:0000313" key="1">
    <source>
        <dbReference type="EMBL" id="EFQ24455.1"/>
    </source>
</evidence>
<proteinExistence type="predicted"/>
<dbReference type="PaxDb" id="584708-Apau_2044"/>
<sequence length="320" mass="36479">MSATTALLRFDRDHPVWTGELFVLAGESPEDLDLLARRGLVEEREGVWSLTQEGTAGFRAEAAECFLDAAPGPFPEDCRQSLRRTRWQLLLDRAFRGRWGLKEFQPGAVLSFWPGLSPEERHRCGTEGVRWLFGEHPAVRALRDRPLAVPSSREEAEAFRAPWDLPWGRLSLDLLLLFRYDFHCYQDQLPLPTDEGGFANTDRLLCHFVGADTTLEDLAAHLGEVHLFLLHQRRLLLPRLFDRDAQEQDAVTWWVGCCEEEGQARELAARWTPLGAQLAAPSLPLDLWLVSREVLEGVKEPEESFWDLFSRGGHRLFCPA</sequence>
<dbReference type="HOGENOM" id="CLU_808084_0_0_0"/>
<accession>E3CXL1</accession>
<dbReference type="AlphaFoldDB" id="E3CXL1"/>
<name>E3CXL1_9BACT</name>
<dbReference type="RefSeq" id="WP_006301695.1">
    <property type="nucleotide sequence ID" value="NZ_CM001022.1"/>
</dbReference>
<evidence type="ECO:0000313" key="2">
    <source>
        <dbReference type="Proteomes" id="UP000005096"/>
    </source>
</evidence>
<dbReference type="OrthoDB" id="2741at2"/>
<protein>
    <submittedName>
        <fullName evidence="1">Uncharacterized protein</fullName>
    </submittedName>
</protein>
<dbReference type="Proteomes" id="UP000005096">
    <property type="component" value="Chromosome"/>
</dbReference>
<organism evidence="1 2">
    <name type="scientific">Aminomonas paucivorans DSM 12260</name>
    <dbReference type="NCBI Taxonomy" id="584708"/>
    <lineage>
        <taxon>Bacteria</taxon>
        <taxon>Thermotogati</taxon>
        <taxon>Synergistota</taxon>
        <taxon>Synergistia</taxon>
        <taxon>Synergistales</taxon>
        <taxon>Synergistaceae</taxon>
        <taxon>Aminomonas</taxon>
    </lineage>
</organism>
<dbReference type="eggNOG" id="ENOG5031JEE">
    <property type="taxonomic scope" value="Bacteria"/>
</dbReference>